<dbReference type="RefSeq" id="WP_189330201.1">
    <property type="nucleotide sequence ID" value="NZ_AP023356.1"/>
</dbReference>
<accession>A0ABN6CRU0</accession>
<keyword evidence="1" id="KW-0472">Membrane</keyword>
<dbReference type="Proteomes" id="UP000676967">
    <property type="component" value="Chromosome"/>
</dbReference>
<keyword evidence="3" id="KW-1185">Reference proteome</keyword>
<organism evidence="2 3">
    <name type="scientific">Actinoplanes ianthinogenes</name>
    <dbReference type="NCBI Taxonomy" id="122358"/>
    <lineage>
        <taxon>Bacteria</taxon>
        <taxon>Bacillati</taxon>
        <taxon>Actinomycetota</taxon>
        <taxon>Actinomycetes</taxon>
        <taxon>Micromonosporales</taxon>
        <taxon>Micromonosporaceae</taxon>
        <taxon>Actinoplanes</taxon>
    </lineage>
</organism>
<keyword evidence="1" id="KW-0812">Transmembrane</keyword>
<keyword evidence="1" id="KW-1133">Transmembrane helix</keyword>
<sequence>MRIVSDEQPEGRPVRPSRVPLRHFVLAVTVAGMTMFTWYRTGGDPLLCTIVAVLTAAVIDVRVIDPQAK</sequence>
<dbReference type="EMBL" id="AP023356">
    <property type="protein sequence ID" value="BCJ47842.1"/>
    <property type="molecule type" value="Genomic_DNA"/>
</dbReference>
<feature type="transmembrane region" description="Helical" evidence="1">
    <location>
        <begin position="21"/>
        <end position="39"/>
    </location>
</feature>
<protein>
    <submittedName>
        <fullName evidence="2">Uncharacterized protein</fullName>
    </submittedName>
</protein>
<evidence type="ECO:0000313" key="3">
    <source>
        <dbReference type="Proteomes" id="UP000676967"/>
    </source>
</evidence>
<evidence type="ECO:0000256" key="1">
    <source>
        <dbReference type="SAM" id="Phobius"/>
    </source>
</evidence>
<evidence type="ECO:0000313" key="2">
    <source>
        <dbReference type="EMBL" id="BCJ47842.1"/>
    </source>
</evidence>
<proteinExistence type="predicted"/>
<reference evidence="2 3" key="1">
    <citation type="submission" date="2020-08" db="EMBL/GenBank/DDBJ databases">
        <title>Whole genome shotgun sequence of Actinoplanes ianthinogenes NBRC 13996.</title>
        <authorList>
            <person name="Komaki H."/>
            <person name="Tamura T."/>
        </authorList>
    </citation>
    <scope>NUCLEOTIDE SEQUENCE [LARGE SCALE GENOMIC DNA]</scope>
    <source>
        <strain evidence="2 3">NBRC 13996</strain>
    </source>
</reference>
<gene>
    <name evidence="2" type="ORF">Aiant_84990</name>
</gene>
<name>A0ABN6CRU0_9ACTN</name>
<feature type="transmembrane region" description="Helical" evidence="1">
    <location>
        <begin position="45"/>
        <end position="64"/>
    </location>
</feature>